<proteinExistence type="predicted"/>
<reference evidence="4" key="1">
    <citation type="submission" date="2016-10" db="EMBL/GenBank/DDBJ databases">
        <authorList>
            <person name="Varghese N."/>
            <person name="Submissions S."/>
        </authorList>
    </citation>
    <scope>NUCLEOTIDE SEQUENCE [LARGE SCALE GENOMIC DNA]</scope>
    <source>
        <strain evidence="4">DSM 44796</strain>
    </source>
</reference>
<gene>
    <name evidence="3" type="ORF">SAMN04488074_110272</name>
</gene>
<dbReference type="Pfam" id="PF07859">
    <property type="entry name" value="Abhydrolase_3"/>
    <property type="match status" value="1"/>
</dbReference>
<evidence type="ECO:0000313" key="4">
    <source>
        <dbReference type="Proteomes" id="UP000199682"/>
    </source>
</evidence>
<sequence length="311" mass="32948">MAVYRDYDQAELDRQYSPSSLVPDLGLFLDGYARTSEAARTELPVRSGLRYGPAARETLDFFPANRPGAPLLVFVHGGYWQELSKEDSAFPARDLVPAGVAFAALGYGLAPEHQLGDIVTQVARGLSWLAGHATRLGAGRVHVAGHCAGAHLVVAALCREELPLASAILLSGVYDLEPLRLTYVNEPLGLDAAEAARLSPIRHLPDRLPPLVVARGGVETREFARQHDEFVAAAASRTPRLDELVISHRNHFDIPHDLGDPATALGAAVAGLLVPQPATFAASSTLSRAPRLSAEYGANAAGCGTGGDARC</sequence>
<accession>A0A1G9JJ54</accession>
<dbReference type="InterPro" id="IPR013094">
    <property type="entry name" value="AB_hydrolase_3"/>
</dbReference>
<dbReference type="GO" id="GO:0016787">
    <property type="term" value="F:hydrolase activity"/>
    <property type="evidence" value="ECO:0007669"/>
    <property type="project" value="UniProtKB-KW"/>
</dbReference>
<protein>
    <submittedName>
        <fullName evidence="3">Arylformamidase</fullName>
    </submittedName>
</protein>
<evidence type="ECO:0000259" key="2">
    <source>
        <dbReference type="Pfam" id="PF07859"/>
    </source>
</evidence>
<dbReference type="SUPFAM" id="SSF53474">
    <property type="entry name" value="alpha/beta-Hydrolases"/>
    <property type="match status" value="1"/>
</dbReference>
<evidence type="ECO:0000256" key="1">
    <source>
        <dbReference type="ARBA" id="ARBA00022801"/>
    </source>
</evidence>
<dbReference type="AlphaFoldDB" id="A0A1G9JJ54"/>
<feature type="domain" description="Alpha/beta hydrolase fold-3" evidence="2">
    <location>
        <begin position="72"/>
        <end position="178"/>
    </location>
</feature>
<dbReference type="InterPro" id="IPR050300">
    <property type="entry name" value="GDXG_lipolytic_enzyme"/>
</dbReference>
<dbReference type="Proteomes" id="UP000199682">
    <property type="component" value="Unassembled WGS sequence"/>
</dbReference>
<dbReference type="Gene3D" id="3.40.50.1820">
    <property type="entry name" value="alpha/beta hydrolase"/>
    <property type="match status" value="1"/>
</dbReference>
<keyword evidence="1" id="KW-0378">Hydrolase</keyword>
<dbReference type="PANTHER" id="PTHR48081:SF33">
    <property type="entry name" value="KYNURENINE FORMAMIDASE"/>
    <property type="match status" value="1"/>
</dbReference>
<evidence type="ECO:0000313" key="3">
    <source>
        <dbReference type="EMBL" id="SDL37607.1"/>
    </source>
</evidence>
<dbReference type="PANTHER" id="PTHR48081">
    <property type="entry name" value="AB HYDROLASE SUPERFAMILY PROTEIN C4A8.06C"/>
    <property type="match status" value="1"/>
</dbReference>
<dbReference type="RefSeq" id="WP_090008250.1">
    <property type="nucleotide sequence ID" value="NZ_FNET01000010.1"/>
</dbReference>
<dbReference type="InterPro" id="IPR029058">
    <property type="entry name" value="AB_hydrolase_fold"/>
</dbReference>
<dbReference type="EMBL" id="FNET01000010">
    <property type="protein sequence ID" value="SDL37607.1"/>
    <property type="molecule type" value="Genomic_DNA"/>
</dbReference>
<organism evidence="3 4">
    <name type="scientific">Lentzea albidocapillata subsp. violacea</name>
    <dbReference type="NCBI Taxonomy" id="128104"/>
    <lineage>
        <taxon>Bacteria</taxon>
        <taxon>Bacillati</taxon>
        <taxon>Actinomycetota</taxon>
        <taxon>Actinomycetes</taxon>
        <taxon>Pseudonocardiales</taxon>
        <taxon>Pseudonocardiaceae</taxon>
        <taxon>Lentzea</taxon>
    </lineage>
</organism>
<name>A0A1G9JJ54_9PSEU</name>